<reference evidence="2 3" key="1">
    <citation type="submission" date="2019-07" db="EMBL/GenBank/DDBJ databases">
        <title>Sphingomonas alkalisoli sp. nov., isolated from rhizosphere soil of Suaedae salsa.</title>
        <authorList>
            <person name="Zhang H."/>
            <person name="Xu L."/>
            <person name="Zhang J.-X."/>
            <person name="Sun J.-Q."/>
        </authorList>
    </citation>
    <scope>NUCLEOTIDE SEQUENCE [LARGE SCALE GENOMIC DNA]</scope>
    <source>
        <strain evidence="2 3">XS-10</strain>
    </source>
</reference>
<dbReference type="PROSITE" id="PS51257">
    <property type="entry name" value="PROKAR_LIPOPROTEIN"/>
    <property type="match status" value="1"/>
</dbReference>
<keyword evidence="3" id="KW-1185">Reference proteome</keyword>
<accession>A0A518RBA0</accession>
<dbReference type="RefSeq" id="WP_145844293.1">
    <property type="nucleotide sequence ID" value="NZ_CP042239.1"/>
</dbReference>
<evidence type="ECO:0000313" key="3">
    <source>
        <dbReference type="Proteomes" id="UP000318055"/>
    </source>
</evidence>
<gene>
    <name evidence="2" type="ORF">FPZ54_00900</name>
</gene>
<proteinExistence type="predicted"/>
<name>A0A518RBA0_9SPHN</name>
<dbReference type="AlphaFoldDB" id="A0A518RBA0"/>
<evidence type="ECO:0000256" key="1">
    <source>
        <dbReference type="SAM" id="MobiDB-lite"/>
    </source>
</evidence>
<dbReference type="OrthoDB" id="9955201at2"/>
<protein>
    <submittedName>
        <fullName evidence="2">Uncharacterized protein</fullName>
    </submittedName>
</protein>
<feature type="compositionally biased region" description="Basic and acidic residues" evidence="1">
    <location>
        <begin position="52"/>
        <end position="64"/>
    </location>
</feature>
<feature type="region of interest" description="Disordered" evidence="1">
    <location>
        <begin position="38"/>
        <end position="64"/>
    </location>
</feature>
<dbReference type="EMBL" id="CP042239">
    <property type="protein sequence ID" value="QDX24726.1"/>
    <property type="molecule type" value="Genomic_DNA"/>
</dbReference>
<dbReference type="Proteomes" id="UP000318055">
    <property type="component" value="Chromosome"/>
</dbReference>
<sequence>MFRLLLAAPLLLLGACETGRTLNGLAVSMCEGSDNCSVKDTKPRYGSPQQRVVEDELAGRQEPM</sequence>
<dbReference type="KEGG" id="ssua:FPZ54_00900"/>
<evidence type="ECO:0000313" key="2">
    <source>
        <dbReference type="EMBL" id="QDX24726.1"/>
    </source>
</evidence>
<organism evidence="2 3">
    <name type="scientific">Sphingomonas suaedae</name>
    <dbReference type="NCBI Taxonomy" id="2599297"/>
    <lineage>
        <taxon>Bacteria</taxon>
        <taxon>Pseudomonadati</taxon>
        <taxon>Pseudomonadota</taxon>
        <taxon>Alphaproteobacteria</taxon>
        <taxon>Sphingomonadales</taxon>
        <taxon>Sphingomonadaceae</taxon>
        <taxon>Sphingomonas</taxon>
    </lineage>
</organism>